<dbReference type="EMBL" id="KB706193">
    <property type="protein sequence ID" value="EMR68684.1"/>
    <property type="molecule type" value="Genomic_DNA"/>
</dbReference>
<name>M7SQG0_EUTLA</name>
<accession>M7SQG0</accession>
<keyword evidence="2" id="KW-1185">Reference proteome</keyword>
<reference evidence="2" key="1">
    <citation type="journal article" date="2013" name="Genome Announc.">
        <title>Draft genome sequence of the grapevine dieback fungus Eutypa lata UCR-EL1.</title>
        <authorList>
            <person name="Blanco-Ulate B."/>
            <person name="Rolshausen P.E."/>
            <person name="Cantu D."/>
        </authorList>
    </citation>
    <scope>NUCLEOTIDE SEQUENCE [LARGE SCALE GENOMIC DNA]</scope>
    <source>
        <strain evidence="2">UCR-EL1</strain>
    </source>
</reference>
<sequence>MEAFPIEIIDQILDDMDGPIASMESRTFVNVTVSSRKLEIFKHAFLDRSRRSNAVHRRDLVKDITLCVELWPYPLARRHRSETDKELEENNKHLTWAISSFLRIMSTWKKGDIALRIEVYSPTDCHHWSWERFGDWTEKRTNGRLLRFVNVDRHFNNIRPVRCITQFGQYTGRGIHPASIGKIWKYMSNVRTIDSNLSQSDNRYKKEKEQERLDLGLSLAGTPFLHLTELTLAYPHGMILDHDFLPGSGEIVEVDQLCLAINKICQTAPLRKLQLTDGFVVSPDLFTRPESSVMWPKIETVEINMSGLTPKGGWYTTGSNTRFWRARFNSYGNTNRLRRLENGEVPKNPWRDSADPKEFDSLMVAVAEALLCMKDLRSFKLGGDWFELDFEGNRLDGQNNCLKFYDYGRGKWEFSVDLRSLWSLVVKEEDGGEITHRHVSSYPDDDTN</sequence>
<gene>
    <name evidence="1" type="ORF">UCREL1_4307</name>
</gene>
<dbReference type="Proteomes" id="UP000012174">
    <property type="component" value="Unassembled WGS sequence"/>
</dbReference>
<dbReference type="STRING" id="1287681.M7SQG0"/>
<dbReference type="KEGG" id="ela:UCREL1_4307"/>
<evidence type="ECO:0000313" key="2">
    <source>
        <dbReference type="Proteomes" id="UP000012174"/>
    </source>
</evidence>
<dbReference type="HOGENOM" id="CLU_611152_0_0_1"/>
<dbReference type="AlphaFoldDB" id="M7SQG0"/>
<dbReference type="OrthoDB" id="3728558at2759"/>
<organism evidence="1 2">
    <name type="scientific">Eutypa lata (strain UCR-EL1)</name>
    <name type="common">Grapevine dieback disease fungus</name>
    <name type="synonym">Eutypa armeniacae</name>
    <dbReference type="NCBI Taxonomy" id="1287681"/>
    <lineage>
        <taxon>Eukaryota</taxon>
        <taxon>Fungi</taxon>
        <taxon>Dikarya</taxon>
        <taxon>Ascomycota</taxon>
        <taxon>Pezizomycotina</taxon>
        <taxon>Sordariomycetes</taxon>
        <taxon>Xylariomycetidae</taxon>
        <taxon>Xylariales</taxon>
        <taxon>Diatrypaceae</taxon>
        <taxon>Eutypa</taxon>
    </lineage>
</organism>
<proteinExistence type="predicted"/>
<evidence type="ECO:0008006" key="3">
    <source>
        <dbReference type="Google" id="ProtNLM"/>
    </source>
</evidence>
<evidence type="ECO:0000313" key="1">
    <source>
        <dbReference type="EMBL" id="EMR68684.1"/>
    </source>
</evidence>
<protein>
    <recommendedName>
        <fullName evidence="3">F-box domain-containing protein</fullName>
    </recommendedName>
</protein>